<evidence type="ECO:0000256" key="12">
    <source>
        <dbReference type="SAM" id="Phobius"/>
    </source>
</evidence>
<gene>
    <name evidence="13" type="ORF">A2Z21_03175</name>
</gene>
<keyword evidence="10" id="KW-1015">Disulfide bond</keyword>
<evidence type="ECO:0000313" key="13">
    <source>
        <dbReference type="EMBL" id="OGF57170.1"/>
    </source>
</evidence>
<evidence type="ECO:0000256" key="8">
    <source>
        <dbReference type="ARBA" id="ARBA00023133"/>
    </source>
</evidence>
<feature type="transmembrane region" description="Helical" evidence="12">
    <location>
        <begin position="120"/>
        <end position="142"/>
    </location>
</feature>
<evidence type="ECO:0000256" key="6">
    <source>
        <dbReference type="ARBA" id="ARBA00023002"/>
    </source>
</evidence>
<sequence length="298" mass="31436">MLKVFSLSSMVLTFLLLLLGGIVTSTGSGLGCGPDWPLCHGQLIPSFSEPQVFIEWLHRLVAAFVGIFVLATAIVAWRQAHNLPSVSALAGIAVVLLLTQVILGAITVRLELPKEVATAHLATGTILFAVLIMMATLAFQHGKAPQPFIAKNPLTLVWLAAGFTFAQMVLGAYVRHNGAGLACSDAILCLPVGQPLVLVQMLHRLMALVVLVFVHASGDRTLRATQDPTLRKSALAAMILVLVQIALGVVSVTTQLSTHATTAHLGVALALLGALIFMATRLALWGRAPVMTPMKVAG</sequence>
<comment type="subcellular location">
    <subcellularLocation>
        <location evidence="1">Membrane</location>
        <topology evidence="1">Multi-pass membrane protein</topology>
    </subcellularLocation>
</comment>
<keyword evidence="5 12" id="KW-1133">Transmembrane helix</keyword>
<name>A0A1F5V187_FRAXR</name>
<feature type="transmembrane region" description="Helical" evidence="12">
    <location>
        <begin position="235"/>
        <end position="257"/>
    </location>
</feature>
<keyword evidence="8" id="KW-0350">Heme biosynthesis</keyword>
<dbReference type="EMBL" id="MFGX01000017">
    <property type="protein sequence ID" value="OGF57170.1"/>
    <property type="molecule type" value="Genomic_DNA"/>
</dbReference>
<evidence type="ECO:0000256" key="1">
    <source>
        <dbReference type="ARBA" id="ARBA00004141"/>
    </source>
</evidence>
<feature type="transmembrane region" description="Helical" evidence="12">
    <location>
        <begin position="89"/>
        <end position="108"/>
    </location>
</feature>
<dbReference type="PANTHER" id="PTHR35457:SF1">
    <property type="entry name" value="HEME A SYNTHASE"/>
    <property type="match status" value="1"/>
</dbReference>
<evidence type="ECO:0008006" key="15">
    <source>
        <dbReference type="Google" id="ProtNLM"/>
    </source>
</evidence>
<dbReference type="Pfam" id="PF02628">
    <property type="entry name" value="COX15-CtaA"/>
    <property type="match status" value="1"/>
</dbReference>
<dbReference type="STRING" id="1817864.A2Z21_03175"/>
<dbReference type="InterPro" id="IPR003780">
    <property type="entry name" value="COX15/CtaA_fam"/>
</dbReference>
<keyword evidence="6" id="KW-0560">Oxidoreductase</keyword>
<dbReference type="PROSITE" id="PS51257">
    <property type="entry name" value="PROKAR_LIPOPROTEIN"/>
    <property type="match status" value="1"/>
</dbReference>
<evidence type="ECO:0000256" key="10">
    <source>
        <dbReference type="ARBA" id="ARBA00023157"/>
    </source>
</evidence>
<keyword evidence="2" id="KW-1003">Cell membrane</keyword>
<feature type="transmembrane region" description="Helical" evidence="12">
    <location>
        <begin position="57"/>
        <end position="77"/>
    </location>
</feature>
<accession>A0A1F5V187</accession>
<feature type="transmembrane region" description="Helical" evidence="12">
    <location>
        <begin position="154"/>
        <end position="174"/>
    </location>
</feature>
<comment type="pathway">
    <text evidence="11">Porphyrin-containing compound metabolism.</text>
</comment>
<dbReference type="AlphaFoldDB" id="A0A1F5V187"/>
<evidence type="ECO:0000256" key="7">
    <source>
        <dbReference type="ARBA" id="ARBA00023004"/>
    </source>
</evidence>
<evidence type="ECO:0000256" key="2">
    <source>
        <dbReference type="ARBA" id="ARBA00022475"/>
    </source>
</evidence>
<dbReference type="GO" id="GO:0046872">
    <property type="term" value="F:metal ion binding"/>
    <property type="evidence" value="ECO:0007669"/>
    <property type="project" value="UniProtKB-KW"/>
</dbReference>
<feature type="transmembrane region" description="Helical" evidence="12">
    <location>
        <begin position="263"/>
        <end position="284"/>
    </location>
</feature>
<evidence type="ECO:0000256" key="5">
    <source>
        <dbReference type="ARBA" id="ARBA00022989"/>
    </source>
</evidence>
<keyword evidence="7" id="KW-0408">Iron</keyword>
<reference evidence="13 14" key="1">
    <citation type="journal article" date="2016" name="Nat. Commun.">
        <title>Thousands of microbial genomes shed light on interconnected biogeochemical processes in an aquifer system.</title>
        <authorList>
            <person name="Anantharaman K."/>
            <person name="Brown C.T."/>
            <person name="Hug L.A."/>
            <person name="Sharon I."/>
            <person name="Castelle C.J."/>
            <person name="Probst A.J."/>
            <person name="Thomas B.C."/>
            <person name="Singh A."/>
            <person name="Wilkins M.J."/>
            <person name="Karaoz U."/>
            <person name="Brodie E.L."/>
            <person name="Williams K.H."/>
            <person name="Hubbard S.S."/>
            <person name="Banfield J.F."/>
        </authorList>
    </citation>
    <scope>NUCLEOTIDE SEQUENCE [LARGE SCALE GENOMIC DNA]</scope>
    <source>
        <strain evidence="14">RBG_16_55_9</strain>
    </source>
</reference>
<feature type="transmembrane region" description="Helical" evidence="12">
    <location>
        <begin position="194"/>
        <end position="214"/>
    </location>
</feature>
<evidence type="ECO:0000256" key="4">
    <source>
        <dbReference type="ARBA" id="ARBA00022723"/>
    </source>
</evidence>
<dbReference type="PANTHER" id="PTHR35457">
    <property type="entry name" value="HEME A SYNTHASE"/>
    <property type="match status" value="1"/>
</dbReference>
<evidence type="ECO:0000256" key="3">
    <source>
        <dbReference type="ARBA" id="ARBA00022692"/>
    </source>
</evidence>
<evidence type="ECO:0000256" key="11">
    <source>
        <dbReference type="ARBA" id="ARBA00023444"/>
    </source>
</evidence>
<keyword evidence="9 12" id="KW-0472">Membrane</keyword>
<dbReference type="GO" id="GO:0006784">
    <property type="term" value="P:heme A biosynthetic process"/>
    <property type="evidence" value="ECO:0007669"/>
    <property type="project" value="InterPro"/>
</dbReference>
<protein>
    <recommendedName>
        <fullName evidence="15">Cytochrome oxidase assembly protein</fullName>
    </recommendedName>
</protein>
<dbReference type="GO" id="GO:0016491">
    <property type="term" value="F:oxidoreductase activity"/>
    <property type="evidence" value="ECO:0007669"/>
    <property type="project" value="UniProtKB-KW"/>
</dbReference>
<comment type="caution">
    <text evidence="13">The sequence shown here is derived from an EMBL/GenBank/DDBJ whole genome shotgun (WGS) entry which is preliminary data.</text>
</comment>
<evidence type="ECO:0000313" key="14">
    <source>
        <dbReference type="Proteomes" id="UP000179157"/>
    </source>
</evidence>
<keyword evidence="3 12" id="KW-0812">Transmembrane</keyword>
<dbReference type="Proteomes" id="UP000179157">
    <property type="component" value="Unassembled WGS sequence"/>
</dbReference>
<dbReference type="GO" id="GO:0016020">
    <property type="term" value="C:membrane"/>
    <property type="evidence" value="ECO:0007669"/>
    <property type="project" value="UniProtKB-SubCell"/>
</dbReference>
<organism evidence="13 14">
    <name type="scientific">Fraserbacteria sp. (strain RBG_16_55_9)</name>
    <dbReference type="NCBI Taxonomy" id="1817864"/>
    <lineage>
        <taxon>Bacteria</taxon>
        <taxon>Candidatus Fraseribacteriota</taxon>
    </lineage>
</organism>
<evidence type="ECO:0000256" key="9">
    <source>
        <dbReference type="ARBA" id="ARBA00023136"/>
    </source>
</evidence>
<dbReference type="InterPro" id="IPR050450">
    <property type="entry name" value="COX15/CtaA_HemeA_synthase"/>
</dbReference>
<keyword evidence="4" id="KW-0479">Metal-binding</keyword>
<proteinExistence type="predicted"/>